<dbReference type="AlphaFoldDB" id="A0A3G4VFC4"/>
<keyword evidence="1" id="KW-0812">Transmembrane</keyword>
<keyword evidence="1" id="KW-1133">Transmembrane helix</keyword>
<dbReference type="EMBL" id="CP033577">
    <property type="protein sequence ID" value="AYV22342.1"/>
    <property type="molecule type" value="Genomic_DNA"/>
</dbReference>
<evidence type="ECO:0000313" key="2">
    <source>
        <dbReference type="EMBL" id="AYV22342.1"/>
    </source>
</evidence>
<evidence type="ECO:0000256" key="1">
    <source>
        <dbReference type="SAM" id="Phobius"/>
    </source>
</evidence>
<dbReference type="RefSeq" id="WP_124940850.1">
    <property type="nucleotide sequence ID" value="NZ_CP033577.1"/>
</dbReference>
<protein>
    <submittedName>
        <fullName evidence="2">Uncharacterized protein</fullName>
    </submittedName>
</protein>
<feature type="transmembrane region" description="Helical" evidence="1">
    <location>
        <begin position="31"/>
        <end position="53"/>
    </location>
</feature>
<dbReference type="Proteomes" id="UP000279760">
    <property type="component" value="Chromosome 1"/>
</dbReference>
<sequence length="123" mass="13793">MKNLVKWIVTLMLVIAALVSHQLGYVSEGVVNLMLVAAWLNAALLICMFFVLFDDKKLNDFADRIRTSGLKPWHSKLQSTLVTLIGCTFIYFGYWITGAVWLIAALIASVVTYALHQMASVER</sequence>
<organism evidence="2 3">
    <name type="scientific">Vibrio mediterranei</name>
    <dbReference type="NCBI Taxonomy" id="689"/>
    <lineage>
        <taxon>Bacteria</taxon>
        <taxon>Pseudomonadati</taxon>
        <taxon>Pseudomonadota</taxon>
        <taxon>Gammaproteobacteria</taxon>
        <taxon>Vibrionales</taxon>
        <taxon>Vibrionaceae</taxon>
        <taxon>Vibrio</taxon>
    </lineage>
</organism>
<reference evidence="2 3" key="1">
    <citation type="submission" date="2018-11" db="EMBL/GenBank/DDBJ databases">
        <title>Complete Genome Sequence of Vbrio mediterranei 117-T6: a Potential Pathogen Bacteria Isolated from the Conchocelis of Pyropia.</title>
        <authorList>
            <person name="Liu Q."/>
        </authorList>
    </citation>
    <scope>NUCLEOTIDE SEQUENCE [LARGE SCALE GENOMIC DNA]</scope>
    <source>
        <strain evidence="2 3">117-T6</strain>
    </source>
</reference>
<accession>A0A3G4VFC4</accession>
<gene>
    <name evidence="2" type="ORF">ECB94_14345</name>
</gene>
<proteinExistence type="predicted"/>
<feature type="transmembrane region" description="Helical" evidence="1">
    <location>
        <begin position="98"/>
        <end position="115"/>
    </location>
</feature>
<evidence type="ECO:0000313" key="3">
    <source>
        <dbReference type="Proteomes" id="UP000279760"/>
    </source>
</evidence>
<name>A0A3G4VFC4_9VIBR</name>
<keyword evidence="1" id="KW-0472">Membrane</keyword>
<feature type="transmembrane region" description="Helical" evidence="1">
    <location>
        <begin position="7"/>
        <end position="25"/>
    </location>
</feature>